<protein>
    <recommendedName>
        <fullName evidence="4">DUF454 domain-containing protein</fullName>
    </recommendedName>
</protein>
<dbReference type="EMBL" id="MFYX01000139">
    <property type="protein sequence ID" value="OGK00882.1"/>
    <property type="molecule type" value="Genomic_DNA"/>
</dbReference>
<dbReference type="PANTHER" id="PTHR35813">
    <property type="entry name" value="INNER MEMBRANE PROTEIN YBAN"/>
    <property type="match status" value="1"/>
</dbReference>
<dbReference type="PIRSF" id="PIRSF016789">
    <property type="entry name" value="DUF454"/>
    <property type="match status" value="1"/>
</dbReference>
<comment type="caution">
    <text evidence="2">The sequence shown here is derived from an EMBL/GenBank/DDBJ whole genome shotgun (WGS) entry which is preliminary data.</text>
</comment>
<dbReference type="AlphaFoldDB" id="A0A1F7F2U7"/>
<accession>A0A1F7F2U7</accession>
<dbReference type="GO" id="GO:0005886">
    <property type="term" value="C:plasma membrane"/>
    <property type="evidence" value="ECO:0007669"/>
    <property type="project" value="TreeGrafter"/>
</dbReference>
<evidence type="ECO:0000313" key="3">
    <source>
        <dbReference type="Proteomes" id="UP000179243"/>
    </source>
</evidence>
<feature type="transmembrane region" description="Helical" evidence="1">
    <location>
        <begin position="98"/>
        <end position="115"/>
    </location>
</feature>
<sequence>MVGKHLFFLAGLLFFALGVIGVFIPLLPTTPFLLLAAACFFRSSARLYHWIMHHRVFGSHISGYRQFHAISKKAKILSLVMLWSVIVSSAFIFTTLVWIRVSLLVIAVSVTIYLLHLRTLTQEMIDQSEP</sequence>
<dbReference type="Pfam" id="PF04304">
    <property type="entry name" value="DUF454"/>
    <property type="match status" value="1"/>
</dbReference>
<keyword evidence="1" id="KW-0472">Membrane</keyword>
<dbReference type="PANTHER" id="PTHR35813:SF1">
    <property type="entry name" value="INNER MEMBRANE PROTEIN YBAN"/>
    <property type="match status" value="1"/>
</dbReference>
<feature type="transmembrane region" description="Helical" evidence="1">
    <location>
        <begin position="74"/>
        <end position="92"/>
    </location>
</feature>
<dbReference type="Proteomes" id="UP000179243">
    <property type="component" value="Unassembled WGS sequence"/>
</dbReference>
<gene>
    <name evidence="2" type="ORF">A2519_07875</name>
</gene>
<evidence type="ECO:0000313" key="2">
    <source>
        <dbReference type="EMBL" id="OGK00882.1"/>
    </source>
</evidence>
<evidence type="ECO:0000256" key="1">
    <source>
        <dbReference type="SAM" id="Phobius"/>
    </source>
</evidence>
<proteinExistence type="predicted"/>
<dbReference type="InterPro" id="IPR007401">
    <property type="entry name" value="DUF454"/>
</dbReference>
<evidence type="ECO:0008006" key="4">
    <source>
        <dbReference type="Google" id="ProtNLM"/>
    </source>
</evidence>
<organism evidence="2 3">
    <name type="scientific">Candidatus Raymondbacteria bacterium RIFOXYD12_FULL_49_13</name>
    <dbReference type="NCBI Taxonomy" id="1817890"/>
    <lineage>
        <taxon>Bacteria</taxon>
        <taxon>Raymondiibacteriota</taxon>
    </lineage>
</organism>
<keyword evidence="1" id="KW-1133">Transmembrane helix</keyword>
<feature type="transmembrane region" description="Helical" evidence="1">
    <location>
        <begin position="7"/>
        <end position="26"/>
    </location>
</feature>
<reference evidence="2 3" key="1">
    <citation type="journal article" date="2016" name="Nat. Commun.">
        <title>Thousands of microbial genomes shed light on interconnected biogeochemical processes in an aquifer system.</title>
        <authorList>
            <person name="Anantharaman K."/>
            <person name="Brown C.T."/>
            <person name="Hug L.A."/>
            <person name="Sharon I."/>
            <person name="Castelle C.J."/>
            <person name="Probst A.J."/>
            <person name="Thomas B.C."/>
            <person name="Singh A."/>
            <person name="Wilkins M.J."/>
            <person name="Karaoz U."/>
            <person name="Brodie E.L."/>
            <person name="Williams K.H."/>
            <person name="Hubbard S.S."/>
            <person name="Banfield J.F."/>
        </authorList>
    </citation>
    <scope>NUCLEOTIDE SEQUENCE [LARGE SCALE GENOMIC DNA]</scope>
</reference>
<name>A0A1F7F2U7_UNCRA</name>
<keyword evidence="1" id="KW-0812">Transmembrane</keyword>